<dbReference type="PRINTS" id="PR00714">
    <property type="entry name" value="MAN6PISMRASE"/>
</dbReference>
<comment type="similarity">
    <text evidence="2">Belongs to the mannose-6-phosphate isomerase type 1 family.</text>
</comment>
<comment type="catalytic activity">
    <reaction evidence="1">
        <text>D-mannose 6-phosphate = D-fructose 6-phosphate</text>
        <dbReference type="Rhea" id="RHEA:12356"/>
        <dbReference type="ChEBI" id="CHEBI:58735"/>
        <dbReference type="ChEBI" id="CHEBI:61527"/>
        <dbReference type="EC" id="5.3.1.8"/>
    </reaction>
</comment>
<evidence type="ECO:0000313" key="13">
    <source>
        <dbReference type="Proteomes" id="UP000321155"/>
    </source>
</evidence>
<keyword evidence="4 8" id="KW-0479">Metal-binding</keyword>
<dbReference type="PANTHER" id="PTHR10309:SF0">
    <property type="entry name" value="MANNOSE-6-PHOSPHATE ISOMERASE"/>
    <property type="match status" value="1"/>
</dbReference>
<feature type="binding site" evidence="8">
    <location>
        <position position="133"/>
    </location>
    <ligand>
        <name>Zn(2+)</name>
        <dbReference type="ChEBI" id="CHEBI:29105"/>
    </ligand>
</feature>
<reference evidence="11 13" key="2">
    <citation type="submission" date="2019-07" db="EMBL/GenBank/DDBJ databases">
        <title>Whole genome shotgun sequence of Kocuria flava NBRC 107626.</title>
        <authorList>
            <person name="Hosoyama A."/>
            <person name="Uohara A."/>
            <person name="Ohji S."/>
            <person name="Ichikawa N."/>
        </authorList>
    </citation>
    <scope>NUCLEOTIDE SEQUENCE [LARGE SCALE GENOMIC DNA]</scope>
    <source>
        <strain evidence="11 13">NBRC 107626</strain>
    </source>
</reference>
<dbReference type="GO" id="GO:0004476">
    <property type="term" value="F:mannose-6-phosphate isomerase activity"/>
    <property type="evidence" value="ECO:0007669"/>
    <property type="project" value="UniProtKB-EC"/>
</dbReference>
<dbReference type="PIRSF" id="PIRSF001480">
    <property type="entry name" value="Mannose-6-phosphate_isomerase"/>
    <property type="match status" value="1"/>
</dbReference>
<dbReference type="RefSeq" id="WP_058857162.1">
    <property type="nucleotide sequence ID" value="NZ_BJZR01000066.1"/>
</dbReference>
<feature type="active site" evidence="7">
    <location>
        <position position="268"/>
    </location>
</feature>
<feature type="domain" description="Phosphomannose isomerase type I catalytic" evidence="9">
    <location>
        <begin position="5"/>
        <end position="148"/>
    </location>
</feature>
<dbReference type="AlphaFoldDB" id="A0A0U3HT75"/>
<keyword evidence="6 11" id="KW-0413">Isomerase</keyword>
<feature type="binding site" evidence="8">
    <location>
        <position position="98"/>
    </location>
    <ligand>
        <name>Zn(2+)</name>
        <dbReference type="ChEBI" id="CHEBI:29105"/>
    </ligand>
</feature>
<evidence type="ECO:0000256" key="6">
    <source>
        <dbReference type="ARBA" id="ARBA00023235"/>
    </source>
</evidence>
<evidence type="ECO:0000256" key="5">
    <source>
        <dbReference type="ARBA" id="ARBA00022833"/>
    </source>
</evidence>
<dbReference type="GO" id="GO:0005975">
    <property type="term" value="P:carbohydrate metabolic process"/>
    <property type="evidence" value="ECO:0007669"/>
    <property type="project" value="InterPro"/>
</dbReference>
<dbReference type="Gene3D" id="1.10.441.10">
    <property type="entry name" value="Phosphomannose Isomerase, domain 2"/>
    <property type="match status" value="1"/>
</dbReference>
<accession>A0A0U3HT75</accession>
<feature type="binding site" evidence="8">
    <location>
        <position position="249"/>
    </location>
    <ligand>
        <name>Zn(2+)</name>
        <dbReference type="ChEBI" id="CHEBI:29105"/>
    </ligand>
</feature>
<dbReference type="PANTHER" id="PTHR10309">
    <property type="entry name" value="MANNOSE-6-PHOSPHATE ISOMERASE"/>
    <property type="match status" value="1"/>
</dbReference>
<evidence type="ECO:0000313" key="10">
    <source>
        <dbReference type="EMBL" id="ALU38448.1"/>
    </source>
</evidence>
<dbReference type="CDD" id="cd07011">
    <property type="entry name" value="cupin_PMI_type_I_N"/>
    <property type="match status" value="1"/>
</dbReference>
<dbReference type="GO" id="GO:0005829">
    <property type="term" value="C:cytosol"/>
    <property type="evidence" value="ECO:0007669"/>
    <property type="project" value="TreeGrafter"/>
</dbReference>
<evidence type="ECO:0000256" key="7">
    <source>
        <dbReference type="PIRSR" id="PIRSR001480-1"/>
    </source>
</evidence>
<sequence>MGEIFGMRNPVQHYAWGSREILARLRGGPVPSPEPEAELWVGAHPAAPSAVLVDGREEPLDALVGADPGRFLPEGAGDRLPFLLKILAIDAPLSLQVHPTPEQARAGFEREERAGIPLEAPERNYTDRSAKPETVVAVSRTEVLTGLQPADRLRATARRLDLDWLCRLLDADRPLLPAVLGMDDDAARTAVAATLAAARAADPQDPVARLVRHVHDRHPGDRGLLVAVCMHHVVLEPGQSLHTPAGQLHAYLSGTAVEVMASSDNVLRAGLTGKHVDVAELLAVLAPEQAAPEVVDPPTGPDGARHYPLWDDRLELTAHELVPGRPARAQLRGTAVVLTAAGTAELRAGGRQWPLGGGQSLLHTGGPTPVELSGEGTVFTAGCR</sequence>
<name>A0A0U3HT75_9MICC</name>
<dbReference type="EMBL" id="CP013254">
    <property type="protein sequence ID" value="ALU38448.1"/>
    <property type="molecule type" value="Genomic_DNA"/>
</dbReference>
<dbReference type="Pfam" id="PF20511">
    <property type="entry name" value="PMI_typeI_cat"/>
    <property type="match status" value="1"/>
</dbReference>
<comment type="cofactor">
    <cofactor evidence="8">
        <name>Zn(2+)</name>
        <dbReference type="ChEBI" id="CHEBI:29105"/>
    </cofactor>
    <text evidence="8">Binds 1 zinc ion per subunit.</text>
</comment>
<dbReference type="EC" id="5.3.1.8" evidence="3"/>
<proteinExistence type="inferred from homology"/>
<evidence type="ECO:0000256" key="1">
    <source>
        <dbReference type="ARBA" id="ARBA00000757"/>
    </source>
</evidence>
<dbReference type="Proteomes" id="UP000057181">
    <property type="component" value="Chromosome"/>
</dbReference>
<dbReference type="KEGG" id="kfv:AS188_00320"/>
<organism evidence="10 12">
    <name type="scientific">Kocuria flava</name>
    <dbReference type="NCBI Taxonomy" id="446860"/>
    <lineage>
        <taxon>Bacteria</taxon>
        <taxon>Bacillati</taxon>
        <taxon>Actinomycetota</taxon>
        <taxon>Actinomycetes</taxon>
        <taxon>Micrococcales</taxon>
        <taxon>Micrococcaceae</taxon>
        <taxon>Kocuria</taxon>
    </lineage>
</organism>
<dbReference type="InterPro" id="IPR014710">
    <property type="entry name" value="RmlC-like_jellyroll"/>
</dbReference>
<dbReference type="NCBIfam" id="TIGR00218">
    <property type="entry name" value="manA"/>
    <property type="match status" value="1"/>
</dbReference>
<dbReference type="Gene3D" id="2.60.120.10">
    <property type="entry name" value="Jelly Rolls"/>
    <property type="match status" value="2"/>
</dbReference>
<keyword evidence="5 8" id="KW-0862">Zinc</keyword>
<dbReference type="InterPro" id="IPR011051">
    <property type="entry name" value="RmlC_Cupin_sf"/>
</dbReference>
<dbReference type="InterPro" id="IPR001250">
    <property type="entry name" value="Man6P_Isoase-1"/>
</dbReference>
<gene>
    <name evidence="10" type="ORF">AS188_00320</name>
    <name evidence="11" type="ORF">KFL01_21630</name>
</gene>
<keyword evidence="13" id="KW-1185">Reference proteome</keyword>
<dbReference type="Proteomes" id="UP000321155">
    <property type="component" value="Unassembled WGS sequence"/>
</dbReference>
<evidence type="ECO:0000259" key="9">
    <source>
        <dbReference type="Pfam" id="PF20511"/>
    </source>
</evidence>
<dbReference type="EMBL" id="BJZR01000066">
    <property type="protein sequence ID" value="GEO92857.1"/>
    <property type="molecule type" value="Genomic_DNA"/>
</dbReference>
<dbReference type="InterPro" id="IPR016305">
    <property type="entry name" value="Mannose-6-P_Isomerase"/>
</dbReference>
<evidence type="ECO:0000256" key="3">
    <source>
        <dbReference type="ARBA" id="ARBA00011956"/>
    </source>
</evidence>
<reference evidence="10 12" key="1">
    <citation type="submission" date="2015-11" db="EMBL/GenBank/DDBJ databases">
        <title>Complete Genome Sequence of Kocuria flava strain HO-9041.</title>
        <authorList>
            <person name="Zhou M."/>
            <person name="Dai J."/>
        </authorList>
    </citation>
    <scope>NUCLEOTIDE SEQUENCE [LARGE SCALE GENOMIC DNA]</scope>
    <source>
        <strain evidence="10 12">HO-9041</strain>
    </source>
</reference>
<evidence type="ECO:0000313" key="12">
    <source>
        <dbReference type="Proteomes" id="UP000057181"/>
    </source>
</evidence>
<dbReference type="InterPro" id="IPR046457">
    <property type="entry name" value="PMI_typeI_cat"/>
</dbReference>
<evidence type="ECO:0000256" key="2">
    <source>
        <dbReference type="ARBA" id="ARBA00010772"/>
    </source>
</evidence>
<evidence type="ECO:0000313" key="11">
    <source>
        <dbReference type="EMBL" id="GEO92857.1"/>
    </source>
</evidence>
<evidence type="ECO:0000256" key="8">
    <source>
        <dbReference type="PIRSR" id="PIRSR001480-2"/>
    </source>
</evidence>
<protein>
    <recommendedName>
        <fullName evidence="3">mannose-6-phosphate isomerase</fullName>
        <ecNumber evidence="3">5.3.1.8</ecNumber>
    </recommendedName>
</protein>
<evidence type="ECO:0000256" key="4">
    <source>
        <dbReference type="ARBA" id="ARBA00022723"/>
    </source>
</evidence>
<feature type="binding site" evidence="8">
    <location>
        <position position="96"/>
    </location>
    <ligand>
        <name>Zn(2+)</name>
        <dbReference type="ChEBI" id="CHEBI:29105"/>
    </ligand>
</feature>
<dbReference type="SUPFAM" id="SSF51182">
    <property type="entry name" value="RmlC-like cupins"/>
    <property type="match status" value="1"/>
</dbReference>
<dbReference type="GO" id="GO:0009298">
    <property type="term" value="P:GDP-mannose biosynthetic process"/>
    <property type="evidence" value="ECO:0007669"/>
    <property type="project" value="InterPro"/>
</dbReference>
<dbReference type="STRING" id="446860.AS188_00320"/>
<dbReference type="GO" id="GO:0008270">
    <property type="term" value="F:zinc ion binding"/>
    <property type="evidence" value="ECO:0007669"/>
    <property type="project" value="InterPro"/>
</dbReference>